<sequence>MGVLLCGAGLGGLILLLVCLFHSFVWNISDSFGLGLRSWVSSFECGFVSQRVVEDYFSHTYFILVVFFVVFDLEISLLLNMPLQGVLYKNLGFYVVFLLLLAFGFGAEIYKGYAEWGY</sequence>
<comment type="function">
    <text evidence="9">Core subunit of the mitochondrial membrane respiratory chain NADH dehydrogenase (Complex I) which catalyzes electron transfer from NADH through the respiratory chain, using ubiquinone as an electron acceptor. Essential for the catalytic activity of complex I.</text>
</comment>
<proteinExistence type="inferred from homology"/>
<gene>
    <name evidence="10" type="primary">nad3</name>
</gene>
<dbReference type="EMBL" id="KX765277">
    <property type="protein sequence ID" value="APD26974.1"/>
    <property type="molecule type" value="Genomic_DNA"/>
</dbReference>
<dbReference type="EC" id="7.1.1.2" evidence="9"/>
<keyword evidence="9" id="KW-0520">NAD</keyword>
<dbReference type="Pfam" id="PF00507">
    <property type="entry name" value="Oxidored_q4"/>
    <property type="match status" value="1"/>
</dbReference>
<evidence type="ECO:0000256" key="4">
    <source>
        <dbReference type="ARBA" id="ARBA00022448"/>
    </source>
</evidence>
<comment type="subcellular location">
    <subcellularLocation>
        <location evidence="1">Membrane</location>
    </subcellularLocation>
    <subcellularLocation>
        <location evidence="9">Mitochondrion membrane</location>
        <topology evidence="9">Multi-pass membrane protein</topology>
    </subcellularLocation>
</comment>
<keyword evidence="9" id="KW-0249">Electron transport</keyword>
<dbReference type="AlphaFoldDB" id="A0A1J0MNS2"/>
<keyword evidence="4 9" id="KW-0813">Transport</keyword>
<evidence type="ECO:0000313" key="10">
    <source>
        <dbReference type="EMBL" id="APD26974.1"/>
    </source>
</evidence>
<dbReference type="GO" id="GO:0031966">
    <property type="term" value="C:mitochondrial membrane"/>
    <property type="evidence" value="ECO:0007669"/>
    <property type="project" value="UniProtKB-SubCell"/>
</dbReference>
<feature type="transmembrane region" description="Helical" evidence="9">
    <location>
        <begin position="91"/>
        <end position="110"/>
    </location>
</feature>
<evidence type="ECO:0000256" key="5">
    <source>
        <dbReference type="ARBA" id="ARBA00022692"/>
    </source>
</evidence>
<evidence type="ECO:0000256" key="1">
    <source>
        <dbReference type="ARBA" id="ARBA00004370"/>
    </source>
</evidence>
<protein>
    <recommendedName>
        <fullName evidence="3 9">NADH-ubiquinone oxidoreductase chain 3</fullName>
        <ecNumber evidence="9">7.1.1.2</ecNumber>
    </recommendedName>
</protein>
<comment type="catalytic activity">
    <reaction evidence="8 9">
        <text>a ubiquinone + NADH + 5 H(+)(in) = a ubiquinol + NAD(+) + 4 H(+)(out)</text>
        <dbReference type="Rhea" id="RHEA:29091"/>
        <dbReference type="Rhea" id="RHEA-COMP:9565"/>
        <dbReference type="Rhea" id="RHEA-COMP:9566"/>
        <dbReference type="ChEBI" id="CHEBI:15378"/>
        <dbReference type="ChEBI" id="CHEBI:16389"/>
        <dbReference type="ChEBI" id="CHEBI:17976"/>
        <dbReference type="ChEBI" id="CHEBI:57540"/>
        <dbReference type="ChEBI" id="CHEBI:57945"/>
        <dbReference type="EC" id="7.1.1.2"/>
    </reaction>
</comment>
<dbReference type="GO" id="GO:0008137">
    <property type="term" value="F:NADH dehydrogenase (ubiquinone) activity"/>
    <property type="evidence" value="ECO:0007669"/>
    <property type="project" value="UniProtKB-UniRule"/>
</dbReference>
<organism evidence="10">
    <name type="scientific">Paragonimus ohirai</name>
    <dbReference type="NCBI Taxonomy" id="59629"/>
    <lineage>
        <taxon>Eukaryota</taxon>
        <taxon>Metazoa</taxon>
        <taxon>Spiralia</taxon>
        <taxon>Lophotrochozoa</taxon>
        <taxon>Platyhelminthes</taxon>
        <taxon>Trematoda</taxon>
        <taxon>Digenea</taxon>
        <taxon>Plagiorchiida</taxon>
        <taxon>Troglotremata</taxon>
        <taxon>Troglotrematidae</taxon>
        <taxon>Paragonimus</taxon>
    </lineage>
</organism>
<evidence type="ECO:0000256" key="7">
    <source>
        <dbReference type="ARBA" id="ARBA00023136"/>
    </source>
</evidence>
<evidence type="ECO:0000256" key="3">
    <source>
        <dbReference type="ARBA" id="ARBA00021007"/>
    </source>
</evidence>
<accession>A0A1J0MNS2</accession>
<feature type="transmembrane region" description="Helical" evidence="9">
    <location>
        <begin position="57"/>
        <end position="79"/>
    </location>
</feature>
<comment type="similarity">
    <text evidence="2 9">Belongs to the complex I subunit 3 family.</text>
</comment>
<keyword evidence="6 9" id="KW-1133">Transmembrane helix</keyword>
<dbReference type="InterPro" id="IPR000440">
    <property type="entry name" value="NADH_UbQ/plastoQ_OxRdtase_su3"/>
</dbReference>
<keyword evidence="9 10" id="KW-0496">Mitochondrion</keyword>
<geneLocation type="mitochondrion" evidence="10"/>
<keyword evidence="7 9" id="KW-0472">Membrane</keyword>
<reference evidence="10" key="1">
    <citation type="submission" date="2016-08" db="EMBL/GenBank/DDBJ databases">
        <title>The complete mitochondrial genome of Paragonimus ohirai Miyazaki, 1939: mitogenomic features for taxonomic position in the family Paragonimidae (Trematoda: Platyhelminthes).</title>
        <authorList>
            <person name="Le T.H."/>
            <person name="Vu T.T."/>
            <person name="Doan H.T.T."/>
            <person name="Blair D."/>
            <person name="Agatsuma T."/>
        </authorList>
    </citation>
    <scope>NUCLEOTIDE SEQUENCE</scope>
    <source>
        <strain evidence="10">Kino</strain>
    </source>
</reference>
<keyword evidence="9" id="KW-0679">Respiratory chain</keyword>
<keyword evidence="9" id="KW-1278">Translocase</keyword>
<evidence type="ECO:0000256" key="2">
    <source>
        <dbReference type="ARBA" id="ARBA00008472"/>
    </source>
</evidence>
<evidence type="ECO:0000256" key="9">
    <source>
        <dbReference type="RuleBase" id="RU003640"/>
    </source>
</evidence>
<dbReference type="InterPro" id="IPR038430">
    <property type="entry name" value="NDAH_ubi_oxred_su3_sf"/>
</dbReference>
<keyword evidence="5 9" id="KW-0812">Transmembrane</keyword>
<evidence type="ECO:0000256" key="6">
    <source>
        <dbReference type="ARBA" id="ARBA00022989"/>
    </source>
</evidence>
<evidence type="ECO:0000256" key="8">
    <source>
        <dbReference type="ARBA" id="ARBA00049551"/>
    </source>
</evidence>
<name>A0A1J0MNS2_9TREM</name>
<dbReference type="Gene3D" id="1.20.58.1610">
    <property type="entry name" value="NADH:ubiquinone/plastoquinone oxidoreductase, chain 3"/>
    <property type="match status" value="1"/>
</dbReference>
<keyword evidence="9" id="KW-0830">Ubiquinone</keyword>